<dbReference type="AlphaFoldDB" id="B7G5P3"/>
<dbReference type="HOGENOM" id="CLU_988530_0_0_1"/>
<dbReference type="PaxDb" id="2850-Phatr48016"/>
<reference evidence="4" key="2">
    <citation type="submission" date="2008-08" db="EMBL/GenBank/DDBJ databases">
        <authorList>
            <consortium name="Diatom Consortium"/>
            <person name="Grigoriev I."/>
            <person name="Grimwood J."/>
            <person name="Kuo A."/>
            <person name="Otillar R.P."/>
            <person name="Salamov A."/>
            <person name="Detter J.C."/>
            <person name="Lindquist E."/>
            <person name="Shapiro H."/>
            <person name="Lucas S."/>
            <person name="Glavina del Rio T."/>
            <person name="Pitluck S."/>
            <person name="Rokhsar D."/>
            <person name="Bowler C."/>
        </authorList>
    </citation>
    <scope>GENOME REANNOTATION</scope>
    <source>
        <strain evidence="4">CCAP 1055/1</strain>
    </source>
</reference>
<dbReference type="EMBL" id="CM000617">
    <property type="protein sequence ID" value="EEC46348.1"/>
    <property type="molecule type" value="Genomic_DNA"/>
</dbReference>
<dbReference type="RefSeq" id="XP_002182447.1">
    <property type="nucleotide sequence ID" value="XM_002182411.1"/>
</dbReference>
<feature type="region of interest" description="Disordered" evidence="1">
    <location>
        <begin position="174"/>
        <end position="212"/>
    </location>
</feature>
<dbReference type="InParanoid" id="B7G5P3"/>
<dbReference type="Proteomes" id="UP000000759">
    <property type="component" value="Chromosome 15"/>
</dbReference>
<dbReference type="KEGG" id="pti:PHATRDRAFT_48016"/>
<keyword evidence="4" id="KW-1185">Reference proteome</keyword>
<keyword evidence="2" id="KW-0472">Membrane</keyword>
<name>B7G5P3_PHATC</name>
<keyword evidence="2" id="KW-1133">Transmembrane helix</keyword>
<keyword evidence="2" id="KW-0812">Transmembrane</keyword>
<reference evidence="3 4" key="1">
    <citation type="journal article" date="2008" name="Nature">
        <title>The Phaeodactylum genome reveals the evolutionary history of diatom genomes.</title>
        <authorList>
            <person name="Bowler C."/>
            <person name="Allen A.E."/>
            <person name="Badger J.H."/>
            <person name="Grimwood J."/>
            <person name="Jabbari K."/>
            <person name="Kuo A."/>
            <person name="Maheswari U."/>
            <person name="Martens C."/>
            <person name="Maumus F."/>
            <person name="Otillar R.P."/>
            <person name="Rayko E."/>
            <person name="Salamov A."/>
            <person name="Vandepoele K."/>
            <person name="Beszteri B."/>
            <person name="Gruber A."/>
            <person name="Heijde M."/>
            <person name="Katinka M."/>
            <person name="Mock T."/>
            <person name="Valentin K."/>
            <person name="Verret F."/>
            <person name="Berges J.A."/>
            <person name="Brownlee C."/>
            <person name="Cadoret J.P."/>
            <person name="Chiovitti A."/>
            <person name="Choi C.J."/>
            <person name="Coesel S."/>
            <person name="De Martino A."/>
            <person name="Detter J.C."/>
            <person name="Durkin C."/>
            <person name="Falciatore A."/>
            <person name="Fournet J."/>
            <person name="Haruta M."/>
            <person name="Huysman M.J."/>
            <person name="Jenkins B.D."/>
            <person name="Jiroutova K."/>
            <person name="Jorgensen R.E."/>
            <person name="Joubert Y."/>
            <person name="Kaplan A."/>
            <person name="Kroger N."/>
            <person name="Kroth P.G."/>
            <person name="La Roche J."/>
            <person name="Lindquist E."/>
            <person name="Lommer M."/>
            <person name="Martin-Jezequel V."/>
            <person name="Lopez P.J."/>
            <person name="Lucas S."/>
            <person name="Mangogna M."/>
            <person name="McGinnis K."/>
            <person name="Medlin L.K."/>
            <person name="Montsant A."/>
            <person name="Oudot-Le Secq M.P."/>
            <person name="Napoli C."/>
            <person name="Obornik M."/>
            <person name="Parker M.S."/>
            <person name="Petit J.L."/>
            <person name="Porcel B.M."/>
            <person name="Poulsen N."/>
            <person name="Robison M."/>
            <person name="Rychlewski L."/>
            <person name="Rynearson T.A."/>
            <person name="Schmutz J."/>
            <person name="Shapiro H."/>
            <person name="Siaut M."/>
            <person name="Stanley M."/>
            <person name="Sussman M.R."/>
            <person name="Taylor A.R."/>
            <person name="Vardi A."/>
            <person name="von Dassow P."/>
            <person name="Vyverman W."/>
            <person name="Willis A."/>
            <person name="Wyrwicz L.S."/>
            <person name="Rokhsar D.S."/>
            <person name="Weissenbach J."/>
            <person name="Armbrust E.V."/>
            <person name="Green B.R."/>
            <person name="Van de Peer Y."/>
            <person name="Grigoriev I.V."/>
        </authorList>
    </citation>
    <scope>NUCLEOTIDE SEQUENCE [LARGE SCALE GENOMIC DNA]</scope>
    <source>
        <strain evidence="3 4">CCAP 1055/1</strain>
    </source>
</reference>
<feature type="transmembrane region" description="Helical" evidence="2">
    <location>
        <begin position="67"/>
        <end position="86"/>
    </location>
</feature>
<evidence type="ECO:0000256" key="1">
    <source>
        <dbReference type="SAM" id="MobiDB-lite"/>
    </source>
</evidence>
<organism evidence="3 4">
    <name type="scientific">Phaeodactylum tricornutum (strain CCAP 1055/1)</name>
    <dbReference type="NCBI Taxonomy" id="556484"/>
    <lineage>
        <taxon>Eukaryota</taxon>
        <taxon>Sar</taxon>
        <taxon>Stramenopiles</taxon>
        <taxon>Ochrophyta</taxon>
        <taxon>Bacillariophyta</taxon>
        <taxon>Bacillariophyceae</taxon>
        <taxon>Bacillariophycidae</taxon>
        <taxon>Naviculales</taxon>
        <taxon>Phaeodactylaceae</taxon>
        <taxon>Phaeodactylum</taxon>
    </lineage>
</organism>
<protein>
    <submittedName>
        <fullName evidence="3">Uncharacterized protein</fullName>
    </submittedName>
</protein>
<sequence length="282" mass="30520">MGRKSRRSRSVYDPAIEQEVTFAQSSDALAITDPLTLEAQDELNYLEEIIDPNSEQRDFQRRRRYQILVPMIFAAVLIVAATARLGNKRSDESSSSVRSYPSQTVLPAPPSDIDTKCSVAGVASALGRTACEMICEAADCCGFQSSLPLSCLSSNQAYCTEYLSSCSVLDEEPTKNEVGQGVSGDEDSVDQSPSANPETTSPTQSSVELNPGQGATYSPSVDLVLQVQVDEVCALDDMGDIIECTEICSPALCCYLPFKAEARCKEEPLNMNCETYRGCNAL</sequence>
<gene>
    <name evidence="3" type="ORF">PHATRDRAFT_48016</name>
</gene>
<evidence type="ECO:0000313" key="3">
    <source>
        <dbReference type="EMBL" id="EEC46348.1"/>
    </source>
</evidence>
<proteinExistence type="predicted"/>
<feature type="compositionally biased region" description="Polar residues" evidence="1">
    <location>
        <begin position="190"/>
        <end position="212"/>
    </location>
</feature>
<evidence type="ECO:0000256" key="2">
    <source>
        <dbReference type="SAM" id="Phobius"/>
    </source>
</evidence>
<evidence type="ECO:0000313" key="4">
    <source>
        <dbReference type="Proteomes" id="UP000000759"/>
    </source>
</evidence>
<accession>B7G5P3</accession>
<dbReference type="GeneID" id="7203011"/>